<dbReference type="EMBL" id="ATAM02000009">
    <property type="protein sequence ID" value="KAL0244084.1"/>
    <property type="molecule type" value="Genomic_DNA"/>
</dbReference>
<evidence type="ECO:0000313" key="2">
    <source>
        <dbReference type="EMBL" id="KAL0244084.1"/>
    </source>
</evidence>
<feature type="region of interest" description="Disordered" evidence="1">
    <location>
        <begin position="47"/>
        <end position="66"/>
    </location>
</feature>
<evidence type="ECO:0000313" key="3">
    <source>
        <dbReference type="Proteomes" id="UP000054399"/>
    </source>
</evidence>
<comment type="caution">
    <text evidence="2">The sequence shown here is derived from an EMBL/GenBank/DDBJ whole genome shotgun (WGS) entry which is preliminary data.</text>
</comment>
<organism evidence="2 3">
    <name type="scientific">Cryptococcus tetragattii IND107</name>
    <dbReference type="NCBI Taxonomy" id="1296105"/>
    <lineage>
        <taxon>Eukaryota</taxon>
        <taxon>Fungi</taxon>
        <taxon>Dikarya</taxon>
        <taxon>Basidiomycota</taxon>
        <taxon>Agaricomycotina</taxon>
        <taxon>Tremellomycetes</taxon>
        <taxon>Tremellales</taxon>
        <taxon>Cryptococcaceae</taxon>
        <taxon>Cryptococcus</taxon>
        <taxon>Cryptococcus gattii species complex</taxon>
    </lineage>
</organism>
<reference evidence="2 3" key="2">
    <citation type="submission" date="2024-01" db="EMBL/GenBank/DDBJ databases">
        <title>Comparative genomics of Cryptococcus and Kwoniella reveals pathogenesis evolution and contrasting modes of karyotype evolution via chromosome fusion or intercentromeric recombination.</title>
        <authorList>
            <person name="Coelho M.A."/>
            <person name="David-Palma M."/>
            <person name="Shea T."/>
            <person name="Bowers K."/>
            <person name="Mcginley-Smith S."/>
            <person name="Mohammad A.W."/>
            <person name="Gnirke A."/>
            <person name="Yurkov A.M."/>
            <person name="Nowrousian M."/>
            <person name="Sun S."/>
            <person name="Cuomo C.A."/>
            <person name="Heitman J."/>
        </authorList>
    </citation>
    <scope>NUCLEOTIDE SEQUENCE [LARGE SCALE GENOMIC DNA]</scope>
    <source>
        <strain evidence="2 3">IND107</strain>
    </source>
</reference>
<evidence type="ECO:0000256" key="1">
    <source>
        <dbReference type="SAM" id="MobiDB-lite"/>
    </source>
</evidence>
<dbReference type="Proteomes" id="UP000054399">
    <property type="component" value="Unassembled WGS sequence"/>
</dbReference>
<dbReference type="GeneID" id="91992203"/>
<sequence length="66" mass="7472">MNARTTTTEIFGIPPLWQALFLHESLSLHRYAKYGGGSRLDLTPFHPSILSSRSSHDNLQDQKGLY</sequence>
<keyword evidence="3" id="KW-1185">Reference proteome</keyword>
<reference evidence="3" key="1">
    <citation type="submission" date="2015-01" db="EMBL/GenBank/DDBJ databases">
        <title>The Genome Sequence of Cryptococcus gattii MMRL2647.</title>
        <authorList>
            <consortium name="The Broad Institute Genomics Platform"/>
            <person name="Cuomo C."/>
            <person name="Litvintseva A."/>
            <person name="Chen Y."/>
            <person name="Heitman J."/>
            <person name="Sun S."/>
            <person name="Springer D."/>
            <person name="Dromer F."/>
            <person name="Young S."/>
            <person name="Zeng Q."/>
            <person name="Gargeya S."/>
            <person name="Abouelleil A."/>
            <person name="Alvarado L."/>
            <person name="Chapman S.B."/>
            <person name="Gainer-Dewar J."/>
            <person name="Goldberg J."/>
            <person name="Griggs A."/>
            <person name="Gujja S."/>
            <person name="Hansen M."/>
            <person name="Howarth C."/>
            <person name="Imamovic A."/>
            <person name="Larimer J."/>
            <person name="Murphy C."/>
            <person name="Naylor J."/>
            <person name="Pearson M."/>
            <person name="Priest M."/>
            <person name="Roberts A."/>
            <person name="Saif S."/>
            <person name="Shea T."/>
            <person name="Sykes S."/>
            <person name="Wortman J."/>
            <person name="Nusbaum C."/>
            <person name="Birren B."/>
        </authorList>
    </citation>
    <scope>NUCLEOTIDE SEQUENCE [LARGE SCALE GENOMIC DNA]</scope>
    <source>
        <strain evidence="3">IND107</strain>
    </source>
</reference>
<proteinExistence type="predicted"/>
<accession>A0ABR3BN99</accession>
<gene>
    <name evidence="2" type="ORF">I308_105347</name>
</gene>
<dbReference type="RefSeq" id="XP_066612451.1">
    <property type="nucleotide sequence ID" value="XM_066759804.1"/>
</dbReference>
<protein>
    <submittedName>
        <fullName evidence="2">Uncharacterized protein</fullName>
    </submittedName>
</protein>
<name>A0ABR3BN99_9TREE</name>